<feature type="transmembrane region" description="Helical" evidence="10">
    <location>
        <begin position="135"/>
        <end position="154"/>
    </location>
</feature>
<name>A0AAJ6VV35_9ACAR</name>
<evidence type="ECO:0000256" key="10">
    <source>
        <dbReference type="SAM" id="Phobius"/>
    </source>
</evidence>
<evidence type="ECO:0000256" key="8">
    <source>
        <dbReference type="ARBA" id="ARBA00023136"/>
    </source>
</evidence>
<keyword evidence="5 10" id="KW-0812">Transmembrane</keyword>
<dbReference type="GO" id="GO:0006614">
    <property type="term" value="P:SRP-dependent cotranslational protein targeting to membrane"/>
    <property type="evidence" value="ECO:0007669"/>
    <property type="project" value="InterPro"/>
</dbReference>
<evidence type="ECO:0000256" key="7">
    <source>
        <dbReference type="ARBA" id="ARBA00022989"/>
    </source>
</evidence>
<evidence type="ECO:0000256" key="9">
    <source>
        <dbReference type="ARBA" id="ARBA00030917"/>
    </source>
</evidence>
<dbReference type="GO" id="GO:0005789">
    <property type="term" value="C:endoplasmic reticulum membrane"/>
    <property type="evidence" value="ECO:0007669"/>
    <property type="project" value="UniProtKB-SubCell"/>
</dbReference>
<dbReference type="RefSeq" id="XP_003737073.1">
    <property type="nucleotide sequence ID" value="XM_003737025.2"/>
</dbReference>
<feature type="transmembrane region" description="Helical" evidence="10">
    <location>
        <begin position="160"/>
        <end position="179"/>
    </location>
</feature>
<keyword evidence="8 10" id="KW-0472">Membrane</keyword>
<proteinExistence type="inferred from homology"/>
<evidence type="ECO:0000256" key="1">
    <source>
        <dbReference type="ARBA" id="ARBA00002838"/>
    </source>
</evidence>
<sequence length="181" mass="20334">MSGVSKAKKLTREDELLQQFSNNVTARNSATFYGNAAIVAILPIWLFYRIQQLDLVSNAILFTAVSAVSTYLLAMAYARVQFVTKHKLAQKREQAINREVALEFGDRKVSRDERDERVLCRKNEVAQYEATHYSIFYNNSVFLSLVVFLGFYLFRSLAPGLNYILSVGGSAGLVAFLSTGK</sequence>
<dbReference type="InterPro" id="IPR009779">
    <property type="entry name" value="SSR3"/>
</dbReference>
<dbReference type="SUPFAM" id="SSF101478">
    <property type="entry name" value="ADP-ribosylglycohydrolase"/>
    <property type="match status" value="1"/>
</dbReference>
<evidence type="ECO:0000313" key="11">
    <source>
        <dbReference type="Proteomes" id="UP000694867"/>
    </source>
</evidence>
<dbReference type="GeneID" id="100901186"/>
<dbReference type="PANTHER" id="PTHR13399">
    <property type="entry name" value="TRANSLOCON-ASSOCIATED PROTEIN TRAP , GAMMA SUBUNIT"/>
    <property type="match status" value="1"/>
</dbReference>
<comment type="function">
    <text evidence="1">TRAP proteins are part of a complex whose function is to bind calcium to the ER membrane and thereby regulate the retention of ER resident proteins.</text>
</comment>
<gene>
    <name evidence="12" type="primary">LOC100901186</name>
</gene>
<accession>A0AAJ6VV35</accession>
<dbReference type="InterPro" id="IPR036705">
    <property type="entry name" value="Ribosyl_crysJ1_sf"/>
</dbReference>
<organism evidence="11 12">
    <name type="scientific">Galendromus occidentalis</name>
    <name type="common">western predatory mite</name>
    <dbReference type="NCBI Taxonomy" id="34638"/>
    <lineage>
        <taxon>Eukaryota</taxon>
        <taxon>Metazoa</taxon>
        <taxon>Ecdysozoa</taxon>
        <taxon>Arthropoda</taxon>
        <taxon>Chelicerata</taxon>
        <taxon>Arachnida</taxon>
        <taxon>Acari</taxon>
        <taxon>Parasitiformes</taxon>
        <taxon>Mesostigmata</taxon>
        <taxon>Gamasina</taxon>
        <taxon>Phytoseioidea</taxon>
        <taxon>Phytoseiidae</taxon>
        <taxon>Typhlodrominae</taxon>
        <taxon>Galendromus</taxon>
    </lineage>
</organism>
<keyword evidence="6" id="KW-0256">Endoplasmic reticulum</keyword>
<evidence type="ECO:0000313" key="12">
    <source>
        <dbReference type="RefSeq" id="XP_003737073.1"/>
    </source>
</evidence>
<feature type="transmembrane region" description="Helical" evidence="10">
    <location>
        <begin position="60"/>
        <end position="78"/>
    </location>
</feature>
<keyword evidence="11" id="KW-1185">Reference proteome</keyword>
<dbReference type="AlphaFoldDB" id="A0AAJ6VV35"/>
<comment type="subcellular location">
    <subcellularLocation>
        <location evidence="2">Endoplasmic reticulum membrane</location>
        <topology evidence="2">Multi-pass membrane protein</topology>
    </subcellularLocation>
</comment>
<protein>
    <recommendedName>
        <fullName evidence="4">Translocon-associated protein subunit gamma</fullName>
    </recommendedName>
    <alternativeName>
        <fullName evidence="9">Signal sequence receptor subunit gamma</fullName>
    </alternativeName>
</protein>
<dbReference type="PANTHER" id="PTHR13399:SF2">
    <property type="entry name" value="TRANSLOCON-ASSOCIATED PROTEIN SUBUNIT GAMMA"/>
    <property type="match status" value="1"/>
</dbReference>
<keyword evidence="7 10" id="KW-1133">Transmembrane helix</keyword>
<dbReference type="Proteomes" id="UP000694867">
    <property type="component" value="Unplaced"/>
</dbReference>
<evidence type="ECO:0000256" key="4">
    <source>
        <dbReference type="ARBA" id="ARBA00022231"/>
    </source>
</evidence>
<evidence type="ECO:0000256" key="5">
    <source>
        <dbReference type="ARBA" id="ARBA00022692"/>
    </source>
</evidence>
<feature type="transmembrane region" description="Helical" evidence="10">
    <location>
        <begin position="30"/>
        <end position="48"/>
    </location>
</feature>
<comment type="similarity">
    <text evidence="3">Belongs to the TRAP-gamma family.</text>
</comment>
<dbReference type="Pfam" id="PF07074">
    <property type="entry name" value="TRAP-gamma"/>
    <property type="match status" value="1"/>
</dbReference>
<dbReference type="KEGG" id="goe:100901186"/>
<evidence type="ECO:0000256" key="6">
    <source>
        <dbReference type="ARBA" id="ARBA00022824"/>
    </source>
</evidence>
<reference evidence="12" key="1">
    <citation type="submission" date="2025-08" db="UniProtKB">
        <authorList>
            <consortium name="RefSeq"/>
        </authorList>
    </citation>
    <scope>IDENTIFICATION</scope>
</reference>
<evidence type="ECO:0000256" key="3">
    <source>
        <dbReference type="ARBA" id="ARBA00007990"/>
    </source>
</evidence>
<evidence type="ECO:0000256" key="2">
    <source>
        <dbReference type="ARBA" id="ARBA00004477"/>
    </source>
</evidence>